<evidence type="ECO:0000313" key="3">
    <source>
        <dbReference type="Proteomes" id="UP000774570"/>
    </source>
</evidence>
<organism evidence="2 3">
    <name type="scientific">Actinomadura parmotrematis</name>
    <dbReference type="NCBI Taxonomy" id="2864039"/>
    <lineage>
        <taxon>Bacteria</taxon>
        <taxon>Bacillati</taxon>
        <taxon>Actinomycetota</taxon>
        <taxon>Actinomycetes</taxon>
        <taxon>Streptosporangiales</taxon>
        <taxon>Thermomonosporaceae</taxon>
        <taxon>Actinomadura</taxon>
    </lineage>
</organism>
<comment type="caution">
    <text evidence="2">The sequence shown here is derived from an EMBL/GenBank/DDBJ whole genome shotgun (WGS) entry which is preliminary data.</text>
</comment>
<feature type="region of interest" description="Disordered" evidence="1">
    <location>
        <begin position="324"/>
        <end position="345"/>
    </location>
</feature>
<proteinExistence type="predicted"/>
<dbReference type="Proteomes" id="UP000774570">
    <property type="component" value="Unassembled WGS sequence"/>
</dbReference>
<keyword evidence="3" id="KW-1185">Reference proteome</keyword>
<name>A0ABS7G5U3_9ACTN</name>
<evidence type="ECO:0000256" key="1">
    <source>
        <dbReference type="SAM" id="MobiDB-lite"/>
    </source>
</evidence>
<dbReference type="SUPFAM" id="SSF50965">
    <property type="entry name" value="Galactose oxidase, central domain"/>
    <property type="match status" value="1"/>
</dbReference>
<evidence type="ECO:0008006" key="4">
    <source>
        <dbReference type="Google" id="ProtNLM"/>
    </source>
</evidence>
<dbReference type="RefSeq" id="WP_220170251.1">
    <property type="nucleotide sequence ID" value="NZ_JAIBOA010000029.1"/>
</dbReference>
<accession>A0ABS7G5U3</accession>
<dbReference type="EMBL" id="JAIBOA010000029">
    <property type="protein sequence ID" value="MBW8487013.1"/>
    <property type="molecule type" value="Genomic_DNA"/>
</dbReference>
<protein>
    <recommendedName>
        <fullName evidence="4">Galactose oxidase</fullName>
    </recommendedName>
</protein>
<sequence>MRREQTQRHPRVTGTMLALPAGAAAWRAVAPPAVPGPHLLSGVAAVSATEAWAVGNAGQAPLAARWDGASWTVPPGAPVNPGLAGASLQDVAVLAAGRAVAVGGGHDRLAGAEVPLLHEWDGAAWTAWDGGGPGRVLTGVATAGDEVWAVGHGFPWGGAEGPLVLHRADGGWRPVPVPAVPRGRLLAVSGTAPDDVWAVGAADRAALVLHYDGRAWRRTPVPALRAPLADVAAVSRTEAWAVGRDQVLRWNGRRWTRVKAPVTGANTVTAASGTVWVAGGGGELARFDGRAWTRDASAAPPFGAAAVWLASASDPGGVWLAGTRQVADPEAPGGAPSVPARTADG</sequence>
<dbReference type="InterPro" id="IPR011043">
    <property type="entry name" value="Gal_Oxase/kelch_b-propeller"/>
</dbReference>
<gene>
    <name evidence="2" type="ORF">K1Y72_31925</name>
</gene>
<reference evidence="2 3" key="1">
    <citation type="submission" date="2021-07" db="EMBL/GenBank/DDBJ databases">
        <title>Actinomadura sp. PM05-2 isolated from lichen.</title>
        <authorList>
            <person name="Somphong A."/>
            <person name="Phongsopitanun W."/>
            <person name="Tanasupawat S."/>
            <person name="Peongsungnone V."/>
        </authorList>
    </citation>
    <scope>NUCLEOTIDE SEQUENCE [LARGE SCALE GENOMIC DNA]</scope>
    <source>
        <strain evidence="2 3">PM05-2</strain>
    </source>
</reference>
<evidence type="ECO:0000313" key="2">
    <source>
        <dbReference type="EMBL" id="MBW8487013.1"/>
    </source>
</evidence>